<protein>
    <recommendedName>
        <fullName evidence="13">G-protein coupled receptors family 1 profile domain-containing protein</fullName>
    </recommendedName>
</protein>
<gene>
    <name evidence="14" type="ORF">JTE90_007247</name>
</gene>
<dbReference type="PRINTS" id="PR00237">
    <property type="entry name" value="GPCRRHODOPSN"/>
</dbReference>
<dbReference type="AlphaFoldDB" id="A0AAV6VLP3"/>
<feature type="transmembrane region" description="Helical" evidence="12">
    <location>
        <begin position="297"/>
        <end position="319"/>
    </location>
</feature>
<name>A0AAV6VLP3_9ARAC</name>
<dbReference type="PROSITE" id="PS00237">
    <property type="entry name" value="G_PROTEIN_RECEP_F1_1"/>
    <property type="match status" value="1"/>
</dbReference>
<feature type="transmembrane region" description="Helical" evidence="12">
    <location>
        <begin position="204"/>
        <end position="226"/>
    </location>
</feature>
<evidence type="ECO:0000256" key="2">
    <source>
        <dbReference type="ARBA" id="ARBA00010663"/>
    </source>
</evidence>
<keyword evidence="9 10" id="KW-0807">Transducer</keyword>
<reference evidence="14 15" key="1">
    <citation type="journal article" date="2022" name="Nat. Ecol. Evol.">
        <title>A masculinizing supergene underlies an exaggerated male reproductive morph in a spider.</title>
        <authorList>
            <person name="Hendrickx F."/>
            <person name="De Corte Z."/>
            <person name="Sonet G."/>
            <person name="Van Belleghem S.M."/>
            <person name="Kostlbacher S."/>
            <person name="Vangestel C."/>
        </authorList>
    </citation>
    <scope>NUCLEOTIDE SEQUENCE [LARGE SCALE GENOMIC DNA]</scope>
    <source>
        <strain evidence="14">W744_W776</strain>
    </source>
</reference>
<keyword evidence="3" id="KW-1003">Cell membrane</keyword>
<keyword evidence="4 10" id="KW-0812">Transmembrane</keyword>
<dbReference type="PROSITE" id="PS50262">
    <property type="entry name" value="G_PROTEIN_RECEP_F1_2"/>
    <property type="match status" value="1"/>
</dbReference>
<keyword evidence="5 12" id="KW-1133">Transmembrane helix</keyword>
<feature type="transmembrane region" description="Helical" evidence="12">
    <location>
        <begin position="155"/>
        <end position="179"/>
    </location>
</feature>
<comment type="similarity">
    <text evidence="2 10">Belongs to the G-protein coupled receptor 1 family.</text>
</comment>
<dbReference type="CDD" id="cd15210">
    <property type="entry name" value="7tmA_GPR84-like"/>
    <property type="match status" value="1"/>
</dbReference>
<organism evidence="14 15">
    <name type="scientific">Oedothorax gibbosus</name>
    <dbReference type="NCBI Taxonomy" id="931172"/>
    <lineage>
        <taxon>Eukaryota</taxon>
        <taxon>Metazoa</taxon>
        <taxon>Ecdysozoa</taxon>
        <taxon>Arthropoda</taxon>
        <taxon>Chelicerata</taxon>
        <taxon>Arachnida</taxon>
        <taxon>Araneae</taxon>
        <taxon>Araneomorphae</taxon>
        <taxon>Entelegynae</taxon>
        <taxon>Araneoidea</taxon>
        <taxon>Linyphiidae</taxon>
        <taxon>Erigoninae</taxon>
        <taxon>Oedothorax</taxon>
    </lineage>
</organism>
<evidence type="ECO:0000256" key="4">
    <source>
        <dbReference type="ARBA" id="ARBA00022692"/>
    </source>
</evidence>
<evidence type="ECO:0000259" key="13">
    <source>
        <dbReference type="PROSITE" id="PS50262"/>
    </source>
</evidence>
<comment type="subcellular location">
    <subcellularLocation>
        <location evidence="1">Cell membrane</location>
        <topology evidence="1">Multi-pass membrane protein</topology>
    </subcellularLocation>
</comment>
<evidence type="ECO:0000256" key="1">
    <source>
        <dbReference type="ARBA" id="ARBA00004651"/>
    </source>
</evidence>
<comment type="caution">
    <text evidence="14">The sequence shown here is derived from an EMBL/GenBank/DDBJ whole genome shotgun (WGS) entry which is preliminary data.</text>
</comment>
<evidence type="ECO:0000256" key="3">
    <source>
        <dbReference type="ARBA" id="ARBA00022475"/>
    </source>
</evidence>
<dbReference type="Proteomes" id="UP000827092">
    <property type="component" value="Unassembled WGS sequence"/>
</dbReference>
<feature type="compositionally biased region" description="Basic and acidic residues" evidence="11">
    <location>
        <begin position="374"/>
        <end position="388"/>
    </location>
</feature>
<evidence type="ECO:0000256" key="6">
    <source>
        <dbReference type="ARBA" id="ARBA00023040"/>
    </source>
</evidence>
<dbReference type="Pfam" id="PF00001">
    <property type="entry name" value="7tm_1"/>
    <property type="match status" value="1"/>
</dbReference>
<dbReference type="PANTHER" id="PTHR24228:SF71">
    <property type="entry name" value="PROTEIN TRAPPED IN ENDODERM-1"/>
    <property type="match status" value="1"/>
</dbReference>
<proteinExistence type="inferred from homology"/>
<feature type="transmembrane region" description="Helical" evidence="12">
    <location>
        <begin position="40"/>
        <end position="64"/>
    </location>
</feature>
<dbReference type="EMBL" id="JAFNEN010000054">
    <property type="protein sequence ID" value="KAG8197509.1"/>
    <property type="molecule type" value="Genomic_DNA"/>
</dbReference>
<dbReference type="GO" id="GO:0004930">
    <property type="term" value="F:G protein-coupled receptor activity"/>
    <property type="evidence" value="ECO:0007669"/>
    <property type="project" value="UniProtKB-KW"/>
</dbReference>
<keyword evidence="7 12" id="KW-0472">Membrane</keyword>
<keyword evidence="8 10" id="KW-0675">Receptor</keyword>
<feature type="region of interest" description="Disordered" evidence="11">
    <location>
        <begin position="366"/>
        <end position="388"/>
    </location>
</feature>
<evidence type="ECO:0000256" key="7">
    <source>
        <dbReference type="ARBA" id="ARBA00023136"/>
    </source>
</evidence>
<dbReference type="FunFam" id="1.20.1070.10:FF:000312">
    <property type="entry name" value="protein trapped in endoderm-1"/>
    <property type="match status" value="1"/>
</dbReference>
<dbReference type="InterPro" id="IPR000276">
    <property type="entry name" value="GPCR_Rhodpsn"/>
</dbReference>
<keyword evidence="15" id="KW-1185">Reference proteome</keyword>
<evidence type="ECO:0000256" key="12">
    <source>
        <dbReference type="SAM" id="Phobius"/>
    </source>
</evidence>
<feature type="transmembrane region" description="Helical" evidence="12">
    <location>
        <begin position="76"/>
        <end position="94"/>
    </location>
</feature>
<dbReference type="SMART" id="SM01381">
    <property type="entry name" value="7TM_GPCR_Srsx"/>
    <property type="match status" value="1"/>
</dbReference>
<keyword evidence="6 10" id="KW-0297">G-protein coupled receptor</keyword>
<dbReference type="Gene3D" id="1.20.1070.10">
    <property type="entry name" value="Rhodopsin 7-helix transmembrane proteins"/>
    <property type="match status" value="1"/>
</dbReference>
<dbReference type="InterPro" id="IPR017452">
    <property type="entry name" value="GPCR_Rhodpsn_7TM"/>
</dbReference>
<evidence type="ECO:0000256" key="11">
    <source>
        <dbReference type="SAM" id="MobiDB-lite"/>
    </source>
</evidence>
<evidence type="ECO:0000256" key="9">
    <source>
        <dbReference type="ARBA" id="ARBA00023224"/>
    </source>
</evidence>
<evidence type="ECO:0000256" key="10">
    <source>
        <dbReference type="RuleBase" id="RU000688"/>
    </source>
</evidence>
<dbReference type="PANTHER" id="PTHR24228">
    <property type="entry name" value="B2 BRADYKININ RECEPTOR/ANGIOTENSIN II RECEPTOR"/>
    <property type="match status" value="1"/>
</dbReference>
<dbReference type="SUPFAM" id="SSF81321">
    <property type="entry name" value="Family A G protein-coupled receptor-like"/>
    <property type="match status" value="1"/>
</dbReference>
<feature type="domain" description="G-protein coupled receptors family 1 profile" evidence="13">
    <location>
        <begin position="56"/>
        <end position="316"/>
    </location>
</feature>
<feature type="transmembrane region" description="Helical" evidence="12">
    <location>
        <begin position="114"/>
        <end position="135"/>
    </location>
</feature>
<evidence type="ECO:0000313" key="14">
    <source>
        <dbReference type="EMBL" id="KAG8197509.1"/>
    </source>
</evidence>
<feature type="transmembrane region" description="Helical" evidence="12">
    <location>
        <begin position="267"/>
        <end position="285"/>
    </location>
</feature>
<evidence type="ECO:0000256" key="5">
    <source>
        <dbReference type="ARBA" id="ARBA00022989"/>
    </source>
</evidence>
<sequence>MDSAVRYLLQANQSISESPSILQEAGSADYLLKYPRATTLFATACCILFIVFGVLGNLVTILALSRCAKLRNATTAFVISLCTADLLFCTINLPPTASRYIHHNWVLGETLCKLFPFFFYGNVAASLLSMTAITINRYVLINHYKYYDRIYRPRYIALMIAFCWAFSFSLLAPTLAGVWGEFGYHAPSFSCTILKKAGRSPKKFLFVLGFLFPCLIIVVSYSCIFYRVHKSRKNVEAHTPSVAKGVSGPPVVRQLSHRQDEIRLTRMMLIIFCSFLLCFLPLMVVNVLEEKIRMPTIHVMASILAWMSSCINPVIYAAMNRQYRQAYVRLFCGAKRRFIGGHNNSTSSNARSGSGHSKTLMSEVFNFSPNKNGNVDDKNKKNEVENKV</sequence>
<evidence type="ECO:0000256" key="8">
    <source>
        <dbReference type="ARBA" id="ARBA00023170"/>
    </source>
</evidence>
<evidence type="ECO:0000313" key="15">
    <source>
        <dbReference type="Proteomes" id="UP000827092"/>
    </source>
</evidence>
<dbReference type="GO" id="GO:0005886">
    <property type="term" value="C:plasma membrane"/>
    <property type="evidence" value="ECO:0007669"/>
    <property type="project" value="UniProtKB-SubCell"/>
</dbReference>
<accession>A0AAV6VLP3</accession>